<gene>
    <name evidence="2" type="ORF">SacglDRAFT_03286</name>
</gene>
<dbReference type="AlphaFoldDB" id="I1D5C3"/>
<sequence>MYRPVLPTLPFDFPAGHLAFPSICRLDDGRLLLVWRRGSDHYLARDGVIEAATSTDLGVTWSTPVTVLTDTADLRDPCVATIGGTVWLTYFKGTTASAADGAFVRRSDDRGATWGPEVRIDPDMHQAAICAPLVALPDGRLLAVYYGRQQGETVNSTWAAVSDDGRQWTSTRLVAGDTRAYPEPWAVVRDNTVTVLFRWGQSDGIGMVRSPDGGATWEQPSRMFDGTGRPSACWDDDRLVVVYRGEDGHATMRWLRGDVISAPRIVHRAAPGGMMTYAHPLWVDGWLLCPLATEDARGVESELRMTCLSTGGLTPLGWVPTGALAVLTDYDNVLAAEVFDRPDGPPPGWRTLRGSVTVRDGLLASTAADGVPDVAVLPTGSANVTVTADMRWTGMSGTGVVVRAVDPDNYLWFTAESGGTVLRLYKRQKGTATKLAGVYGDTAANVWHRYRVDIRGPLVRCFLDDELVIDHTLTDADQTTFGRAHLHGVVLNGPEGGTHTCRRITIHA</sequence>
<dbReference type="EMBL" id="CM001484">
    <property type="protein sequence ID" value="EIF00148.1"/>
    <property type="molecule type" value="Genomic_DNA"/>
</dbReference>
<dbReference type="STRING" id="928724.SacglDRAFT_03286"/>
<organism evidence="2 3">
    <name type="scientific">Saccharomonospora glauca K62</name>
    <dbReference type="NCBI Taxonomy" id="928724"/>
    <lineage>
        <taxon>Bacteria</taxon>
        <taxon>Bacillati</taxon>
        <taxon>Actinomycetota</taxon>
        <taxon>Actinomycetes</taxon>
        <taxon>Pseudonocardiales</taxon>
        <taxon>Pseudonocardiaceae</taxon>
        <taxon>Saccharomonospora</taxon>
    </lineage>
</organism>
<proteinExistence type="predicted"/>
<dbReference type="InterPro" id="IPR013320">
    <property type="entry name" value="ConA-like_dom_sf"/>
</dbReference>
<dbReference type="InterPro" id="IPR011040">
    <property type="entry name" value="Sialidase"/>
</dbReference>
<dbReference type="RefSeq" id="WP_005465873.1">
    <property type="nucleotide sequence ID" value="NZ_CM001484.1"/>
</dbReference>
<dbReference type="Gene3D" id="2.120.10.10">
    <property type="match status" value="1"/>
</dbReference>
<dbReference type="PANTHER" id="PTHR43752:SF2">
    <property type="entry name" value="BNR_ASP-BOX REPEAT FAMILY PROTEIN"/>
    <property type="match status" value="1"/>
</dbReference>
<dbReference type="InterPro" id="IPR036278">
    <property type="entry name" value="Sialidase_sf"/>
</dbReference>
<dbReference type="HOGENOM" id="CLU_536248_0_0_11"/>
<evidence type="ECO:0000313" key="2">
    <source>
        <dbReference type="EMBL" id="EIF00148.1"/>
    </source>
</evidence>
<dbReference type="eggNOG" id="COG4409">
    <property type="taxonomic scope" value="Bacteria"/>
</dbReference>
<evidence type="ECO:0000313" key="3">
    <source>
        <dbReference type="Proteomes" id="UP000005087"/>
    </source>
</evidence>
<protein>
    <recommendedName>
        <fullName evidence="1">Sialidase domain-containing protein</fullName>
    </recommendedName>
</protein>
<reference evidence="3" key="2">
    <citation type="submission" date="2012-01" db="EMBL/GenBank/DDBJ databases">
        <title>Noncontiguous Finished sequence of chromosome of Saccharomonospora glauca K62.</title>
        <authorList>
            <consortium name="US DOE Joint Genome Institute"/>
            <person name="Lucas S."/>
            <person name="Han J."/>
            <person name="Lapidus A."/>
            <person name="Cheng J.-F."/>
            <person name="Goodwin L."/>
            <person name="Pitluck S."/>
            <person name="Peters L."/>
            <person name="Mikhailova N."/>
            <person name="Held B."/>
            <person name="Detter J.C."/>
            <person name="Han C."/>
            <person name="Tapia R."/>
            <person name="Land M."/>
            <person name="Hauser L."/>
            <person name="Kyrpides N."/>
            <person name="Ivanova N."/>
            <person name="Pagani I."/>
            <person name="Brambilla E.-M."/>
            <person name="Klenk H.-P."/>
            <person name="Woyke T."/>
        </authorList>
    </citation>
    <scope>NUCLEOTIDE SEQUENCE [LARGE SCALE GENOMIC DNA]</scope>
    <source>
        <strain evidence="3">K62</strain>
    </source>
</reference>
<dbReference type="OrthoDB" id="5165766at2"/>
<dbReference type="SUPFAM" id="SSF49899">
    <property type="entry name" value="Concanavalin A-like lectins/glucanases"/>
    <property type="match status" value="1"/>
</dbReference>
<dbReference type="CDD" id="cd15482">
    <property type="entry name" value="Sialidase_non-viral"/>
    <property type="match status" value="1"/>
</dbReference>
<keyword evidence="3" id="KW-1185">Reference proteome</keyword>
<evidence type="ECO:0000259" key="1">
    <source>
        <dbReference type="Pfam" id="PF13088"/>
    </source>
</evidence>
<feature type="domain" description="Sialidase" evidence="1">
    <location>
        <begin position="29"/>
        <end position="221"/>
    </location>
</feature>
<dbReference type="Pfam" id="PF13088">
    <property type="entry name" value="BNR_2"/>
    <property type="match status" value="1"/>
</dbReference>
<reference evidence="2 3" key="1">
    <citation type="submission" date="2011-09" db="EMBL/GenBank/DDBJ databases">
        <authorList>
            <consortium name="US DOE Joint Genome Institute (JGI-PGF)"/>
            <person name="Lucas S."/>
            <person name="Han J."/>
            <person name="Lapidus A."/>
            <person name="Cheng J.-F."/>
            <person name="Goodwin L."/>
            <person name="Pitluck S."/>
            <person name="Peters L."/>
            <person name="Land M.L."/>
            <person name="Hauser L."/>
            <person name="Brambilla E."/>
            <person name="Klenk H.-P."/>
            <person name="Woyke T.J."/>
        </authorList>
    </citation>
    <scope>NUCLEOTIDE SEQUENCE [LARGE SCALE GENOMIC DNA]</scope>
    <source>
        <strain evidence="2 3">K62</strain>
    </source>
</reference>
<dbReference type="SUPFAM" id="SSF50939">
    <property type="entry name" value="Sialidases"/>
    <property type="match status" value="1"/>
</dbReference>
<name>I1D5C3_9PSEU</name>
<dbReference type="Gene3D" id="2.60.120.560">
    <property type="entry name" value="Exo-inulinase, domain 1"/>
    <property type="match status" value="1"/>
</dbReference>
<accession>I1D5C3</accession>
<dbReference type="PANTHER" id="PTHR43752">
    <property type="entry name" value="BNR/ASP-BOX REPEAT FAMILY PROTEIN"/>
    <property type="match status" value="1"/>
</dbReference>
<dbReference type="Proteomes" id="UP000005087">
    <property type="component" value="Chromosome"/>
</dbReference>